<sequence length="479" mass="54913">MVSPAYRPLLPEIWLQIFPLLSTQVLLEVTLTCQAFRIMAQPLLFQSLTIDISILRFQPQSSLTHASEMKRNMQRLTFYASSRVAPSVISCKISHWNIEWPPFLDSGVGDGDTVLDMFFRVLPKFVNLHKLICFTIPFTDIGLRQLYLLRNLQELSVEKCCITAARPPPTALRVDSLSWTQHDQLTAGDLYHSSSDMRWLSIIEPRSTLAIALRNIRDLRAVKNCLGERHIQHCLQSLSVPLTDKIPRLLVDVFEIYHCAATLQSLIFHDTFSPITLDVVGLSAISMRSLITYHGPYELLRVFVPSYAFRCLKLLDVKDPRRPYDPDEVINILLDLHSRGFATQLEALTMRVTHITQHLLNSICTLLVHLSDLDIHSSTYAAHDDAYTSKTIIPALAMLSHPSGLRTLALWFSYPADLPDRCPFDPERDIMFKDHLSRKWPDFEKLRLQGQGLNYFWSRDKYGTEIAHGDDVPLRNWIH</sequence>
<dbReference type="EMBL" id="KN832974">
    <property type="protein sequence ID" value="KIM89772.1"/>
    <property type="molecule type" value="Genomic_DNA"/>
</dbReference>
<evidence type="ECO:0008006" key="3">
    <source>
        <dbReference type="Google" id="ProtNLM"/>
    </source>
</evidence>
<protein>
    <recommendedName>
        <fullName evidence="3">F-box domain-containing protein</fullName>
    </recommendedName>
</protein>
<dbReference type="Proteomes" id="UP000054166">
    <property type="component" value="Unassembled WGS sequence"/>
</dbReference>
<reference evidence="2" key="2">
    <citation type="submission" date="2015-01" db="EMBL/GenBank/DDBJ databases">
        <title>Evolutionary Origins and Diversification of the Mycorrhizal Mutualists.</title>
        <authorList>
            <consortium name="DOE Joint Genome Institute"/>
            <consortium name="Mycorrhizal Genomics Consortium"/>
            <person name="Kohler A."/>
            <person name="Kuo A."/>
            <person name="Nagy L.G."/>
            <person name="Floudas D."/>
            <person name="Copeland A."/>
            <person name="Barry K.W."/>
            <person name="Cichocki N."/>
            <person name="Veneault-Fourrey C."/>
            <person name="LaButti K."/>
            <person name="Lindquist E.A."/>
            <person name="Lipzen A."/>
            <person name="Lundell T."/>
            <person name="Morin E."/>
            <person name="Murat C."/>
            <person name="Riley R."/>
            <person name="Ohm R."/>
            <person name="Sun H."/>
            <person name="Tunlid A."/>
            <person name="Henrissat B."/>
            <person name="Grigoriev I.V."/>
            <person name="Hibbett D.S."/>
            <person name="Martin F."/>
        </authorList>
    </citation>
    <scope>NUCLEOTIDE SEQUENCE [LARGE SCALE GENOMIC DNA]</scope>
    <source>
        <strain evidence="2">F 1598</strain>
    </source>
</reference>
<dbReference type="OrthoDB" id="2864564at2759"/>
<organism evidence="1 2">
    <name type="scientific">Piloderma croceum (strain F 1598)</name>
    <dbReference type="NCBI Taxonomy" id="765440"/>
    <lineage>
        <taxon>Eukaryota</taxon>
        <taxon>Fungi</taxon>
        <taxon>Dikarya</taxon>
        <taxon>Basidiomycota</taxon>
        <taxon>Agaricomycotina</taxon>
        <taxon>Agaricomycetes</taxon>
        <taxon>Agaricomycetidae</taxon>
        <taxon>Atheliales</taxon>
        <taxon>Atheliaceae</taxon>
        <taxon>Piloderma</taxon>
    </lineage>
</organism>
<dbReference type="AlphaFoldDB" id="A0A0C3CJ81"/>
<keyword evidence="2" id="KW-1185">Reference proteome</keyword>
<name>A0A0C3CJ81_PILCF</name>
<evidence type="ECO:0000313" key="2">
    <source>
        <dbReference type="Proteomes" id="UP000054166"/>
    </source>
</evidence>
<proteinExistence type="predicted"/>
<reference evidence="1 2" key="1">
    <citation type="submission" date="2014-04" db="EMBL/GenBank/DDBJ databases">
        <authorList>
            <consortium name="DOE Joint Genome Institute"/>
            <person name="Kuo A."/>
            <person name="Tarkka M."/>
            <person name="Buscot F."/>
            <person name="Kohler A."/>
            <person name="Nagy L.G."/>
            <person name="Floudas D."/>
            <person name="Copeland A."/>
            <person name="Barry K.W."/>
            <person name="Cichocki N."/>
            <person name="Veneault-Fourrey C."/>
            <person name="LaButti K."/>
            <person name="Lindquist E.A."/>
            <person name="Lipzen A."/>
            <person name="Lundell T."/>
            <person name="Morin E."/>
            <person name="Murat C."/>
            <person name="Sun H."/>
            <person name="Tunlid A."/>
            <person name="Henrissat B."/>
            <person name="Grigoriev I.V."/>
            <person name="Hibbett D.S."/>
            <person name="Martin F."/>
            <person name="Nordberg H.P."/>
            <person name="Cantor M.N."/>
            <person name="Hua S.X."/>
        </authorList>
    </citation>
    <scope>NUCLEOTIDE SEQUENCE [LARGE SCALE GENOMIC DNA]</scope>
    <source>
        <strain evidence="1 2">F 1598</strain>
    </source>
</reference>
<evidence type="ECO:0000313" key="1">
    <source>
        <dbReference type="EMBL" id="KIM89772.1"/>
    </source>
</evidence>
<dbReference type="HOGENOM" id="CLU_569987_0_0_1"/>
<gene>
    <name evidence="1" type="ORF">PILCRDRAFT_812578</name>
</gene>
<dbReference type="InParanoid" id="A0A0C3CJ81"/>
<accession>A0A0C3CJ81</accession>